<feature type="compositionally biased region" description="Low complexity" evidence="8">
    <location>
        <begin position="388"/>
        <end position="397"/>
    </location>
</feature>
<evidence type="ECO:0000256" key="5">
    <source>
        <dbReference type="ARBA" id="ARBA00023163"/>
    </source>
</evidence>
<feature type="compositionally biased region" description="Polar residues" evidence="8">
    <location>
        <begin position="105"/>
        <end position="117"/>
    </location>
</feature>
<dbReference type="InterPro" id="IPR036600">
    <property type="entry name" value="PAH_sf"/>
</dbReference>
<evidence type="ECO:0000256" key="4">
    <source>
        <dbReference type="ARBA" id="ARBA00023015"/>
    </source>
</evidence>
<dbReference type="OrthoDB" id="10265969at2759"/>
<keyword evidence="4" id="KW-0805">Transcription regulation</keyword>
<gene>
    <name evidence="10" type="ORF">D9756_008445</name>
</gene>
<dbReference type="Gene3D" id="1.20.1160.11">
    <property type="entry name" value="Paired amphipathic helix"/>
    <property type="match status" value="3"/>
</dbReference>
<evidence type="ECO:0000256" key="6">
    <source>
        <dbReference type="ARBA" id="ARBA00023242"/>
    </source>
</evidence>
<keyword evidence="5" id="KW-0804">Transcription</keyword>
<dbReference type="PANTHER" id="PTHR12346">
    <property type="entry name" value="SIN3B-RELATED"/>
    <property type="match status" value="1"/>
</dbReference>
<dbReference type="InterPro" id="IPR013194">
    <property type="entry name" value="HDAC_interact_dom"/>
</dbReference>
<sequence length="1328" mass="149515">MDAPESRQMDVDDAPPVVPEASSRRPPSRIGTPRHNPDTPGQPPGPGTRPETDSTVSALLESKSAKNVEIGRPSMLPVDAVLGSADPHPATSMAVDDPAPDLRSGRQSPIDPQNYSSMDRPLNVTDALSYLDAVKGQFHDQPDVYNHFLDIMKEFKHELIDTPGVIKRVSQLFNGHSRLIQGFNTFLPAGYRIVCSTDGHDSSYITVTTPTGITMQTTNNGPGRGPILWSERTASTSAPALPDTIARPPSPDPNDPHSEPAIEPAVQYVQKIKSRCDPETYRQFLDILSRYHHKPETIDEEEVSRQIALLFKDAPDLRADFRVFMPEQSRQLLDESPPRASPARRIGTPLGDARNKRKLEAVANAASLPTKRKRNNVPEKETMPPKPVQVVAPKPQASSERTTLGYGNKNVASTSSPHIAHNQLPPATSRPPVPADETHFFERVKRALDNRDTYNEFLKVINLFTQDYIDTARLVKECKHFLGDGDLYRQFKDILGWDELKEREYLMPEFQNNWTKPTPVQLPSRVSRIDPSVKYGSYRRLSSTEANVLCSGRDEMCRSVLNDEWVSHPTWSSEDSGFIAHKKNIYEEALHRSEEERHEYDFHIEAITRTITLLEPLHNKIAQLSIEDRTNFKLKPHIGGSWKAINTRVIKKIYGRELGLEVISSMQDLPVLAIPVVLKRLKQKEEEWKRSQREWNKVWREVDARNYTKSLDHQAIVFKTSDKKAITTKSLVSQVEGAREEQMAKRASLIDPLFARTRPRHQLEYVIDDVRILQDALKLTFSFLDRTQGQINFAERKRIEGFLRSFIPLFFIMDPVSFNSAFVVQETNESDGSDDVVDDAEASSVASSSRGGRGRRGGGNNISSGGGDLRKKLLKSEQAKSTSRKTRAQEAAASPAGSRFASPVLENEDSATQAAVANKRKRNIFFTNTTFYTLLRLVELLYSRLYFFRDLAAKLTQMAPDKRYPSKEAIQAGMANQASDAIAGFGERAKSPEHFYELMLVSCERLFDNEIEQHAFEDQMRYMFGTKEAYRIFTVDKVIGGIIKQVQAIIADSRSQELLEILKRERSLANFTSQDQINSRRGAEKILGPDENLFRIDWLSDSKMMTIQLIGKDDSSFDDAEVLTGRWQAYIDSYVSSENTAGVSHARVRSPYLRRNIPTKVRDTQPEVITQDGQEIKVCVRTYRLFYVPEREDYLWKLRSKAEMEVVAVNLKKRNTLRKSWLERSKAMPPPLSLKKEKEKEKEKENEKENEKEDVPEKEKEKEPVAPPSGSPTDGSSTGAADTGSVVAAEASVAEVAPPTVEVESEPREEGEVTPEAKSIPPAAVEAA</sequence>
<feature type="region of interest" description="Disordered" evidence="8">
    <location>
        <begin position="1"/>
        <end position="119"/>
    </location>
</feature>
<dbReference type="EMBL" id="JAACJO010000013">
    <property type="protein sequence ID" value="KAF5351246.1"/>
    <property type="molecule type" value="Genomic_DNA"/>
</dbReference>
<evidence type="ECO:0000256" key="7">
    <source>
        <dbReference type="PROSITE-ProRule" id="PRU00810"/>
    </source>
</evidence>
<evidence type="ECO:0000259" key="9">
    <source>
        <dbReference type="SMART" id="SM00761"/>
    </source>
</evidence>
<feature type="region of interest" description="Disordered" evidence="8">
    <location>
        <begin position="331"/>
        <end position="350"/>
    </location>
</feature>
<dbReference type="Proteomes" id="UP000559027">
    <property type="component" value="Unassembled WGS sequence"/>
</dbReference>
<feature type="region of interest" description="Disordered" evidence="8">
    <location>
        <begin position="1221"/>
        <end position="1328"/>
    </location>
</feature>
<dbReference type="SMART" id="SM00761">
    <property type="entry name" value="HDAC_interact"/>
    <property type="match status" value="1"/>
</dbReference>
<accession>A0A8H5D095</accession>
<keyword evidence="2" id="KW-0678">Repressor</keyword>
<evidence type="ECO:0000313" key="11">
    <source>
        <dbReference type="Proteomes" id="UP000559027"/>
    </source>
</evidence>
<dbReference type="PROSITE" id="PS51477">
    <property type="entry name" value="PAH"/>
    <property type="match status" value="2"/>
</dbReference>
<organism evidence="10 11">
    <name type="scientific">Leucocoprinus leucothites</name>
    <dbReference type="NCBI Taxonomy" id="201217"/>
    <lineage>
        <taxon>Eukaryota</taxon>
        <taxon>Fungi</taxon>
        <taxon>Dikarya</taxon>
        <taxon>Basidiomycota</taxon>
        <taxon>Agaricomycotina</taxon>
        <taxon>Agaricomycetes</taxon>
        <taxon>Agaricomycetidae</taxon>
        <taxon>Agaricales</taxon>
        <taxon>Agaricineae</taxon>
        <taxon>Agaricaceae</taxon>
        <taxon>Leucocoprinus</taxon>
    </lineage>
</organism>
<evidence type="ECO:0000256" key="3">
    <source>
        <dbReference type="ARBA" id="ARBA00022737"/>
    </source>
</evidence>
<dbReference type="Pfam" id="PF02671">
    <property type="entry name" value="PAH"/>
    <property type="match status" value="3"/>
</dbReference>
<feature type="region of interest" description="Disordered" evidence="8">
    <location>
        <begin position="239"/>
        <end position="260"/>
    </location>
</feature>
<dbReference type="Pfam" id="PF16879">
    <property type="entry name" value="Sin3a_C"/>
    <property type="match status" value="1"/>
</dbReference>
<feature type="compositionally biased region" description="Gly residues" evidence="8">
    <location>
        <begin position="857"/>
        <end position="867"/>
    </location>
</feature>
<evidence type="ECO:0000313" key="10">
    <source>
        <dbReference type="EMBL" id="KAF5351246.1"/>
    </source>
</evidence>
<comment type="subcellular location">
    <subcellularLocation>
        <location evidence="1 7">Nucleus</location>
    </subcellularLocation>
</comment>
<proteinExistence type="predicted"/>
<feature type="compositionally biased region" description="Basic and acidic residues" evidence="8">
    <location>
        <begin position="1"/>
        <end position="10"/>
    </location>
</feature>
<keyword evidence="3" id="KW-0677">Repeat</keyword>
<dbReference type="GO" id="GO:0070822">
    <property type="term" value="C:Sin3-type complex"/>
    <property type="evidence" value="ECO:0007669"/>
    <property type="project" value="TreeGrafter"/>
</dbReference>
<keyword evidence="6 7" id="KW-0539">Nucleus</keyword>
<evidence type="ECO:0000256" key="8">
    <source>
        <dbReference type="SAM" id="MobiDB-lite"/>
    </source>
</evidence>
<feature type="compositionally biased region" description="Basic and acidic residues" evidence="8">
    <location>
        <begin position="868"/>
        <end position="878"/>
    </location>
</feature>
<dbReference type="GO" id="GO:0003714">
    <property type="term" value="F:transcription corepressor activity"/>
    <property type="evidence" value="ECO:0007669"/>
    <property type="project" value="InterPro"/>
</dbReference>
<dbReference type="SUPFAM" id="SSF47762">
    <property type="entry name" value="PAH2 domain"/>
    <property type="match status" value="3"/>
</dbReference>
<dbReference type="FunFam" id="1.20.1160.11:FF:000001">
    <property type="entry name" value="Paired amphipathic helix protein Sin3"/>
    <property type="match status" value="1"/>
</dbReference>
<dbReference type="FunFam" id="1.20.1160.11:FF:000002">
    <property type="entry name" value="Paired amphipathic helix protein SIN3"/>
    <property type="match status" value="1"/>
</dbReference>
<dbReference type="GO" id="GO:0000122">
    <property type="term" value="P:negative regulation of transcription by RNA polymerase II"/>
    <property type="evidence" value="ECO:0007669"/>
    <property type="project" value="TreeGrafter"/>
</dbReference>
<feature type="compositionally biased region" description="Acidic residues" evidence="8">
    <location>
        <begin position="829"/>
        <end position="841"/>
    </location>
</feature>
<keyword evidence="11" id="KW-1185">Reference proteome</keyword>
<name>A0A8H5D095_9AGAR</name>
<feature type="domain" description="Histone deacetylase interacting" evidence="9">
    <location>
        <begin position="532"/>
        <end position="631"/>
    </location>
</feature>
<evidence type="ECO:0000256" key="2">
    <source>
        <dbReference type="ARBA" id="ARBA00022491"/>
    </source>
</evidence>
<dbReference type="InterPro" id="IPR039774">
    <property type="entry name" value="Sin3-like"/>
</dbReference>
<reference evidence="10 11" key="1">
    <citation type="journal article" date="2020" name="ISME J.">
        <title>Uncovering the hidden diversity of litter-decomposition mechanisms in mushroom-forming fungi.</title>
        <authorList>
            <person name="Floudas D."/>
            <person name="Bentzer J."/>
            <person name="Ahren D."/>
            <person name="Johansson T."/>
            <person name="Persson P."/>
            <person name="Tunlid A."/>
        </authorList>
    </citation>
    <scope>NUCLEOTIDE SEQUENCE [LARGE SCALE GENOMIC DNA]</scope>
    <source>
        <strain evidence="10 11">CBS 146.42</strain>
    </source>
</reference>
<evidence type="ECO:0000256" key="1">
    <source>
        <dbReference type="ARBA" id="ARBA00004123"/>
    </source>
</evidence>
<feature type="region of interest" description="Disordered" evidence="8">
    <location>
        <begin position="369"/>
        <end position="408"/>
    </location>
</feature>
<comment type="caution">
    <text evidence="10">The sequence shown here is derived from an EMBL/GenBank/DDBJ whole genome shotgun (WGS) entry which is preliminary data.</text>
</comment>
<dbReference type="InterPro" id="IPR031693">
    <property type="entry name" value="Sin3_C"/>
</dbReference>
<feature type="compositionally biased region" description="Basic and acidic residues" evidence="8">
    <location>
        <begin position="1234"/>
        <end position="1264"/>
    </location>
</feature>
<feature type="region of interest" description="Disordered" evidence="8">
    <location>
        <begin position="829"/>
        <end position="904"/>
    </location>
</feature>
<protein>
    <recommendedName>
        <fullName evidence="9">Histone deacetylase interacting domain-containing protein</fullName>
    </recommendedName>
</protein>
<dbReference type="PANTHER" id="PTHR12346:SF0">
    <property type="entry name" value="SIN3A, ISOFORM G"/>
    <property type="match status" value="1"/>
</dbReference>
<dbReference type="InterPro" id="IPR003822">
    <property type="entry name" value="PAH"/>
</dbReference>
<feature type="compositionally biased region" description="Low complexity" evidence="8">
    <location>
        <begin position="1271"/>
        <end position="1302"/>
    </location>
</feature>
<dbReference type="Pfam" id="PF08295">
    <property type="entry name" value="Sin3_corepress"/>
    <property type="match status" value="1"/>
</dbReference>